<dbReference type="EMBL" id="FOEC01000004">
    <property type="protein sequence ID" value="SEO70143.1"/>
    <property type="molecule type" value="Genomic_DNA"/>
</dbReference>
<organism evidence="2 3">
    <name type="scientific">Denitrobacterium detoxificans</name>
    <dbReference type="NCBI Taxonomy" id="79604"/>
    <lineage>
        <taxon>Bacteria</taxon>
        <taxon>Bacillati</taxon>
        <taxon>Actinomycetota</taxon>
        <taxon>Coriobacteriia</taxon>
        <taxon>Eggerthellales</taxon>
        <taxon>Eggerthellaceae</taxon>
        <taxon>Denitrobacterium</taxon>
    </lineage>
</organism>
<accession>A0A172RYZ2</accession>
<feature type="compositionally biased region" description="Acidic residues" evidence="1">
    <location>
        <begin position="243"/>
        <end position="254"/>
    </location>
</feature>
<protein>
    <submittedName>
        <fullName evidence="2">Uncharacterized protein</fullName>
    </submittedName>
</protein>
<dbReference type="PATRIC" id="fig|79604.3.peg.1370"/>
<feature type="region of interest" description="Disordered" evidence="1">
    <location>
        <begin position="190"/>
        <end position="254"/>
    </location>
</feature>
<evidence type="ECO:0000313" key="3">
    <source>
        <dbReference type="Proteomes" id="UP000182975"/>
    </source>
</evidence>
<dbReference type="AlphaFoldDB" id="A0A172RYZ2"/>
<evidence type="ECO:0000256" key="1">
    <source>
        <dbReference type="SAM" id="MobiDB-lite"/>
    </source>
</evidence>
<dbReference type="Proteomes" id="UP000182975">
    <property type="component" value="Unassembled WGS sequence"/>
</dbReference>
<dbReference type="STRING" id="79604.AAY81_06775"/>
<evidence type="ECO:0000313" key="2">
    <source>
        <dbReference type="EMBL" id="SEO70143.1"/>
    </source>
</evidence>
<keyword evidence="3" id="KW-1185">Reference proteome</keyword>
<name>A0A172RYZ2_9ACTN</name>
<feature type="compositionally biased region" description="Basic and acidic residues" evidence="1">
    <location>
        <begin position="208"/>
        <end position="223"/>
    </location>
</feature>
<sequence>MVMIRPSLTLVLDLDERAAGKETILEIKRNYAYVCTPVIRTHAAESEDEPMRNTARFIINMGTYKYLLSSDEGADDRWNEIVEPWIGNMFHKVGNTMKVFNDRQRKIKLPEIIFERVNLEMQGGAFNVSLHTDPISFINPELNAQVGLARMLLNDGTLAGAVQVEAPSDASWQTQNESAWNAWIEEHPEALEPTPEPEPETEGEPEEQLTREEWLERDKEAKSYENTAVPVTDSESLPPIPHEEEEEEPEQFDFDVDYHIWNVTFEDGTTRIFDANERSFVE</sequence>
<reference evidence="3" key="1">
    <citation type="submission" date="2016-10" db="EMBL/GenBank/DDBJ databases">
        <authorList>
            <person name="Varghese N."/>
        </authorList>
    </citation>
    <scope>NUCLEOTIDE SEQUENCE [LARGE SCALE GENOMIC DNA]</scope>
    <source>
        <strain evidence="3">DSM 21843</strain>
    </source>
</reference>
<dbReference type="KEGG" id="ddt:AAY81_06775"/>
<feature type="compositionally biased region" description="Acidic residues" evidence="1">
    <location>
        <begin position="195"/>
        <end position="207"/>
    </location>
</feature>
<gene>
    <name evidence="2" type="ORF">SAMN02910314_00920</name>
</gene>
<proteinExistence type="predicted"/>